<keyword evidence="3" id="KW-1133">Transmembrane helix</keyword>
<dbReference type="InterPro" id="IPR013545">
    <property type="entry name" value="T2SS_protein-GspG_C"/>
</dbReference>
<gene>
    <name evidence="5" type="ORF">J3U87_11125</name>
</gene>
<feature type="region of interest" description="Disordered" evidence="2">
    <location>
        <begin position="116"/>
        <end position="138"/>
    </location>
</feature>
<dbReference type="KEGG" id="scor:J3U87_11125"/>
<dbReference type="InterPro" id="IPR000983">
    <property type="entry name" value="Bac_GSPG_pilin"/>
</dbReference>
<organism evidence="5 6">
    <name type="scientific">Sulfidibacter corallicola</name>
    <dbReference type="NCBI Taxonomy" id="2818388"/>
    <lineage>
        <taxon>Bacteria</taxon>
        <taxon>Pseudomonadati</taxon>
        <taxon>Acidobacteriota</taxon>
        <taxon>Holophagae</taxon>
        <taxon>Acanthopleuribacterales</taxon>
        <taxon>Acanthopleuribacteraceae</taxon>
        <taxon>Sulfidibacter</taxon>
    </lineage>
</organism>
<feature type="transmembrane region" description="Helical" evidence="3">
    <location>
        <begin position="6"/>
        <end position="26"/>
    </location>
</feature>
<evidence type="ECO:0000313" key="5">
    <source>
        <dbReference type="EMBL" id="QTD54386.1"/>
    </source>
</evidence>
<dbReference type="InterPro" id="IPR012902">
    <property type="entry name" value="N_methyl_site"/>
</dbReference>
<accession>A0A8A4TWP9</accession>
<evidence type="ECO:0000313" key="6">
    <source>
        <dbReference type="Proteomes" id="UP000663929"/>
    </source>
</evidence>
<evidence type="ECO:0000259" key="4">
    <source>
        <dbReference type="Pfam" id="PF08334"/>
    </source>
</evidence>
<dbReference type="EMBL" id="CP071793">
    <property type="protein sequence ID" value="QTD54386.1"/>
    <property type="molecule type" value="Genomic_DNA"/>
</dbReference>
<sequence length="138" mass="15520">MSTKKAFSLLEILIVLAILGLIASIASPIIKNTRDKANYEVAVLSLAEVAKAMEKHYLEKGKYPVFSDWNQLSNAESPLREYTSDVPEQDPWGRPYVIADSTENSYVLEGLSAPKREKDYPDFSYSDGLKFKQKGKKN</sequence>
<evidence type="ECO:0000256" key="2">
    <source>
        <dbReference type="SAM" id="MobiDB-lite"/>
    </source>
</evidence>
<keyword evidence="6" id="KW-1185">Reference proteome</keyword>
<name>A0A8A4TWP9_SULCO</name>
<dbReference type="NCBIfam" id="TIGR02532">
    <property type="entry name" value="IV_pilin_GFxxxE"/>
    <property type="match status" value="1"/>
</dbReference>
<dbReference type="RefSeq" id="WP_237383103.1">
    <property type="nucleotide sequence ID" value="NZ_CP071793.1"/>
</dbReference>
<reference evidence="5" key="1">
    <citation type="submission" date="2021-03" db="EMBL/GenBank/DDBJ databases">
        <title>Acanthopleuribacteraceae sp. M133.</title>
        <authorList>
            <person name="Wang G."/>
        </authorList>
    </citation>
    <scope>NUCLEOTIDE SEQUENCE</scope>
    <source>
        <strain evidence="5">M133</strain>
    </source>
</reference>
<dbReference type="Gene3D" id="3.30.700.10">
    <property type="entry name" value="Glycoprotein, Type 4 Pilin"/>
    <property type="match status" value="1"/>
</dbReference>
<protein>
    <submittedName>
        <fullName evidence="5">Prepilin-type N-terminal cleavage/methylation domain-containing protein</fullName>
    </submittedName>
</protein>
<dbReference type="GO" id="GO:0015628">
    <property type="term" value="P:protein secretion by the type II secretion system"/>
    <property type="evidence" value="ECO:0007669"/>
    <property type="project" value="InterPro"/>
</dbReference>
<dbReference type="Pfam" id="PF08334">
    <property type="entry name" value="T2SSG"/>
    <property type="match status" value="1"/>
</dbReference>
<keyword evidence="3" id="KW-0812">Transmembrane</keyword>
<dbReference type="AlphaFoldDB" id="A0A8A4TWP9"/>
<dbReference type="Proteomes" id="UP000663929">
    <property type="component" value="Chromosome"/>
</dbReference>
<proteinExistence type="predicted"/>
<dbReference type="PRINTS" id="PR00813">
    <property type="entry name" value="BCTERIALGSPG"/>
</dbReference>
<keyword evidence="1" id="KW-0488">Methylation</keyword>
<dbReference type="GO" id="GO:0015627">
    <property type="term" value="C:type II protein secretion system complex"/>
    <property type="evidence" value="ECO:0007669"/>
    <property type="project" value="InterPro"/>
</dbReference>
<dbReference type="Pfam" id="PF07963">
    <property type="entry name" value="N_methyl"/>
    <property type="match status" value="1"/>
</dbReference>
<dbReference type="SUPFAM" id="SSF54523">
    <property type="entry name" value="Pili subunits"/>
    <property type="match status" value="1"/>
</dbReference>
<dbReference type="InterPro" id="IPR045584">
    <property type="entry name" value="Pilin-like"/>
</dbReference>
<feature type="domain" description="Type II secretion system protein GspG C-terminal" evidence="4">
    <location>
        <begin position="32"/>
        <end position="104"/>
    </location>
</feature>
<keyword evidence="3" id="KW-0472">Membrane</keyword>
<evidence type="ECO:0000256" key="1">
    <source>
        <dbReference type="ARBA" id="ARBA00022481"/>
    </source>
</evidence>
<evidence type="ECO:0000256" key="3">
    <source>
        <dbReference type="SAM" id="Phobius"/>
    </source>
</evidence>